<comment type="caution">
    <text evidence="4">The sequence shown here is derived from an EMBL/GenBank/DDBJ whole genome shotgun (WGS) entry which is preliminary data.</text>
</comment>
<name>A0A6L9S9U7_9ACTN</name>
<sequence>MPKKLDVVELITQDHREVERLFELMKEHPEQRPLLLPVMTSLLMAHSRAEEMHVYPAAQQEAGENDEIAHSQEEHQEAEQMLERLQHVDPMSSDFDRLLSELVNAVNEHVQEEENTVLPGMRERLSDERRDELADAFVAARTEHLGARPGEATKEELARQAQNAGVSGTSSMNKSEISDRLRGD</sequence>
<dbReference type="Pfam" id="PF01814">
    <property type="entry name" value="Hemerythrin"/>
    <property type="match status" value="1"/>
</dbReference>
<keyword evidence="5" id="KW-1185">Reference proteome</keyword>
<evidence type="ECO:0000256" key="1">
    <source>
        <dbReference type="SAM" id="Coils"/>
    </source>
</evidence>
<feature type="region of interest" description="Disordered" evidence="2">
    <location>
        <begin position="142"/>
        <end position="184"/>
    </location>
</feature>
<feature type="coiled-coil region" evidence="1">
    <location>
        <begin position="68"/>
        <end position="115"/>
    </location>
</feature>
<dbReference type="Proteomes" id="UP000475214">
    <property type="component" value="Unassembled WGS sequence"/>
</dbReference>
<evidence type="ECO:0000313" key="4">
    <source>
        <dbReference type="EMBL" id="NEE01461.1"/>
    </source>
</evidence>
<gene>
    <name evidence="4" type="ORF">G1H10_14900</name>
</gene>
<organism evidence="4 5">
    <name type="scientific">Phytoactinopolyspora halotolerans</name>
    <dbReference type="NCBI Taxonomy" id="1981512"/>
    <lineage>
        <taxon>Bacteria</taxon>
        <taxon>Bacillati</taxon>
        <taxon>Actinomycetota</taxon>
        <taxon>Actinomycetes</taxon>
        <taxon>Jiangellales</taxon>
        <taxon>Jiangellaceae</taxon>
        <taxon>Phytoactinopolyspora</taxon>
    </lineage>
</organism>
<proteinExistence type="predicted"/>
<dbReference type="AlphaFoldDB" id="A0A6L9S9U7"/>
<reference evidence="4 5" key="1">
    <citation type="submission" date="2020-02" db="EMBL/GenBank/DDBJ databases">
        <authorList>
            <person name="Li X.-J."/>
            <person name="Han X.-M."/>
        </authorList>
    </citation>
    <scope>NUCLEOTIDE SEQUENCE [LARGE SCALE GENOMIC DNA]</scope>
    <source>
        <strain evidence="4 5">CCTCC AB 2017055</strain>
    </source>
</reference>
<keyword evidence="1" id="KW-0175">Coiled coil</keyword>
<feature type="compositionally biased region" description="Basic and acidic residues" evidence="2">
    <location>
        <begin position="142"/>
        <end position="158"/>
    </location>
</feature>
<evidence type="ECO:0000256" key="2">
    <source>
        <dbReference type="SAM" id="MobiDB-lite"/>
    </source>
</evidence>
<dbReference type="Gene3D" id="1.20.120.520">
    <property type="entry name" value="nmb1532 protein domain like"/>
    <property type="match status" value="1"/>
</dbReference>
<evidence type="ECO:0000313" key="5">
    <source>
        <dbReference type="Proteomes" id="UP000475214"/>
    </source>
</evidence>
<dbReference type="EMBL" id="JAAGOA010000009">
    <property type="protein sequence ID" value="NEE01461.1"/>
    <property type="molecule type" value="Genomic_DNA"/>
</dbReference>
<accession>A0A6L9S9U7</accession>
<dbReference type="InterPro" id="IPR012312">
    <property type="entry name" value="Hemerythrin-like"/>
</dbReference>
<dbReference type="RefSeq" id="WP_163739085.1">
    <property type="nucleotide sequence ID" value="NZ_JAAGOA010000009.1"/>
</dbReference>
<feature type="compositionally biased region" description="Polar residues" evidence="2">
    <location>
        <begin position="160"/>
        <end position="175"/>
    </location>
</feature>
<evidence type="ECO:0000259" key="3">
    <source>
        <dbReference type="Pfam" id="PF01814"/>
    </source>
</evidence>
<feature type="domain" description="Hemerythrin-like" evidence="3">
    <location>
        <begin position="7"/>
        <end position="119"/>
    </location>
</feature>
<dbReference type="PANTHER" id="PTHR35585:SF1">
    <property type="entry name" value="HHE DOMAIN PROTEIN (AFU_ORTHOLOGUE AFUA_4G00730)"/>
    <property type="match status" value="1"/>
</dbReference>
<dbReference type="PANTHER" id="PTHR35585">
    <property type="entry name" value="HHE DOMAIN PROTEIN (AFU_ORTHOLOGUE AFUA_4G00730)"/>
    <property type="match status" value="1"/>
</dbReference>
<protein>
    <submittedName>
        <fullName evidence="4">Hemerythrin domain-containing protein</fullName>
    </submittedName>
</protein>